<dbReference type="GO" id="GO:0005886">
    <property type="term" value="C:plasma membrane"/>
    <property type="evidence" value="ECO:0007669"/>
    <property type="project" value="TreeGrafter"/>
</dbReference>
<feature type="repeat" description="ANK" evidence="7">
    <location>
        <begin position="108"/>
        <end position="140"/>
    </location>
</feature>
<dbReference type="SUPFAM" id="SSF48403">
    <property type="entry name" value="Ankyrin repeat"/>
    <property type="match status" value="1"/>
</dbReference>
<keyword evidence="2 8" id="KW-0812">Transmembrane</keyword>
<dbReference type="PROSITE" id="PS50297">
    <property type="entry name" value="ANK_REP_REGION"/>
    <property type="match status" value="2"/>
</dbReference>
<dbReference type="Gene3D" id="1.25.40.20">
    <property type="entry name" value="Ankyrin repeat-containing domain"/>
    <property type="match status" value="1"/>
</dbReference>
<dbReference type="EMBL" id="JAMRDG010000001">
    <property type="protein sequence ID" value="KAJ3701035.1"/>
    <property type="molecule type" value="Genomic_DNA"/>
</dbReference>
<evidence type="ECO:0000256" key="8">
    <source>
        <dbReference type="SAM" id="Phobius"/>
    </source>
</evidence>
<keyword evidence="4 8" id="KW-1133">Transmembrane helix</keyword>
<evidence type="ECO:0000256" key="2">
    <source>
        <dbReference type="ARBA" id="ARBA00022692"/>
    </source>
</evidence>
<feature type="repeat" description="ANK" evidence="7">
    <location>
        <begin position="174"/>
        <end position="206"/>
    </location>
</feature>
<sequence length="552" mass="62050">MLGDYVLAEEIFEREPFLLYSINKDGETPLIAALMAAKLELAWKLAFPASRYLERHMGWGEEPYIEMLLQIDKRGDNALHHAIRNGFEEFAVRLLDKDTRLSELANCNGESPMHMAARKGYTTVVQRLLQISASADSGPERSSALHAAAKAGHKGIIKQLLEARPSLAYETSEDGRTPLALAVINNNPETVKILLKHDHNLAFVKDSSTDCTPFLLAARKGFVPVAKVIISFCFESAYIITEKNNSANALHLAILHDRRDFVDFILETPALHRLINQIDKNCELPLHYAARSCNPQILRSLLSYKRLDNTALNAKNFNAVDIICNKDVILKTLKWDESFTLLSDAIPSAWWHAAGDQANEEIKKEEIRETKALSERYATNTSLVAALLATITFAAAFTLPGGFSSDPSDAGLPIFARKAAFQVFLISDTIAMCSSLAVAFLCVLTPWGDLDFLLNYRKSTIPLMWCAFTATAVAFGTGLFTVMAPKRLWLAIFIMTLSCILPFFSKIIGDWPKIMLRYRLWRYSWTKLLDTIFYTYNLIKHGEFNSVKRKLW</sequence>
<protein>
    <recommendedName>
        <fullName evidence="9">PGG domain-containing protein</fullName>
    </recommendedName>
</protein>
<dbReference type="AlphaFoldDB" id="A0AAD6EU35"/>
<dbReference type="Pfam" id="PF13962">
    <property type="entry name" value="PGG"/>
    <property type="match status" value="1"/>
</dbReference>
<evidence type="ECO:0000313" key="11">
    <source>
        <dbReference type="Proteomes" id="UP001210211"/>
    </source>
</evidence>
<feature type="transmembrane region" description="Helical" evidence="8">
    <location>
        <begin position="377"/>
        <end position="399"/>
    </location>
</feature>
<feature type="transmembrane region" description="Helical" evidence="8">
    <location>
        <begin position="463"/>
        <end position="482"/>
    </location>
</feature>
<proteinExistence type="predicted"/>
<reference evidence="10 11" key="1">
    <citation type="journal article" date="2022" name="Cell">
        <title>Repeat-based holocentromeres influence genome architecture and karyotype evolution.</title>
        <authorList>
            <person name="Hofstatter P.G."/>
            <person name="Thangavel G."/>
            <person name="Lux T."/>
            <person name="Neumann P."/>
            <person name="Vondrak T."/>
            <person name="Novak P."/>
            <person name="Zhang M."/>
            <person name="Costa L."/>
            <person name="Castellani M."/>
            <person name="Scott A."/>
            <person name="Toegelov H."/>
            <person name="Fuchs J."/>
            <person name="Mata-Sucre Y."/>
            <person name="Dias Y."/>
            <person name="Vanzela A.L.L."/>
            <person name="Huettel B."/>
            <person name="Almeida C.C.S."/>
            <person name="Simkova H."/>
            <person name="Souza G."/>
            <person name="Pedrosa-Harand A."/>
            <person name="Macas J."/>
            <person name="Mayer K.F.X."/>
            <person name="Houben A."/>
            <person name="Marques A."/>
        </authorList>
    </citation>
    <scope>NUCLEOTIDE SEQUENCE [LARGE SCALE GENOMIC DNA]</scope>
    <source>
        <strain evidence="10">RhyTen1mFocal</strain>
    </source>
</reference>
<dbReference type="PANTHER" id="PTHR24186">
    <property type="entry name" value="PROTEIN PHOSPHATASE 1 REGULATORY SUBUNIT"/>
    <property type="match status" value="1"/>
</dbReference>
<dbReference type="PROSITE" id="PS50088">
    <property type="entry name" value="ANK_REPEAT"/>
    <property type="match status" value="2"/>
</dbReference>
<evidence type="ECO:0000259" key="9">
    <source>
        <dbReference type="Pfam" id="PF13962"/>
    </source>
</evidence>
<organism evidence="10 11">
    <name type="scientific">Rhynchospora tenuis</name>
    <dbReference type="NCBI Taxonomy" id="198213"/>
    <lineage>
        <taxon>Eukaryota</taxon>
        <taxon>Viridiplantae</taxon>
        <taxon>Streptophyta</taxon>
        <taxon>Embryophyta</taxon>
        <taxon>Tracheophyta</taxon>
        <taxon>Spermatophyta</taxon>
        <taxon>Magnoliopsida</taxon>
        <taxon>Liliopsida</taxon>
        <taxon>Poales</taxon>
        <taxon>Cyperaceae</taxon>
        <taxon>Cyperoideae</taxon>
        <taxon>Rhynchosporeae</taxon>
        <taxon>Rhynchospora</taxon>
    </lineage>
</organism>
<evidence type="ECO:0000256" key="4">
    <source>
        <dbReference type="ARBA" id="ARBA00022989"/>
    </source>
</evidence>
<evidence type="ECO:0000256" key="6">
    <source>
        <dbReference type="ARBA" id="ARBA00023136"/>
    </source>
</evidence>
<evidence type="ECO:0000256" key="3">
    <source>
        <dbReference type="ARBA" id="ARBA00022737"/>
    </source>
</evidence>
<evidence type="ECO:0000256" key="7">
    <source>
        <dbReference type="PROSITE-ProRule" id="PRU00023"/>
    </source>
</evidence>
<dbReference type="InterPro" id="IPR002110">
    <property type="entry name" value="Ankyrin_rpt"/>
</dbReference>
<feature type="transmembrane region" description="Helical" evidence="8">
    <location>
        <begin position="488"/>
        <end position="509"/>
    </location>
</feature>
<comment type="subcellular location">
    <subcellularLocation>
        <location evidence="1">Membrane</location>
        <topology evidence="1">Multi-pass membrane protein</topology>
    </subcellularLocation>
</comment>
<evidence type="ECO:0000313" key="10">
    <source>
        <dbReference type="EMBL" id="KAJ3701035.1"/>
    </source>
</evidence>
<gene>
    <name evidence="10" type="ORF">LUZ61_004740</name>
</gene>
<dbReference type="Pfam" id="PF12796">
    <property type="entry name" value="Ank_2"/>
    <property type="match status" value="2"/>
</dbReference>
<dbReference type="Proteomes" id="UP001210211">
    <property type="component" value="Unassembled WGS sequence"/>
</dbReference>
<comment type="caution">
    <text evidence="10">The sequence shown here is derived from an EMBL/GenBank/DDBJ whole genome shotgun (WGS) entry which is preliminary data.</text>
</comment>
<name>A0AAD6EU35_9POAL</name>
<keyword evidence="3" id="KW-0677">Repeat</keyword>
<keyword evidence="11" id="KW-1185">Reference proteome</keyword>
<keyword evidence="6 8" id="KW-0472">Membrane</keyword>
<dbReference type="InterPro" id="IPR026961">
    <property type="entry name" value="PGG_dom"/>
</dbReference>
<accession>A0AAD6EU35</accession>
<evidence type="ECO:0000256" key="5">
    <source>
        <dbReference type="ARBA" id="ARBA00023043"/>
    </source>
</evidence>
<evidence type="ECO:0000256" key="1">
    <source>
        <dbReference type="ARBA" id="ARBA00004141"/>
    </source>
</evidence>
<dbReference type="SMART" id="SM00248">
    <property type="entry name" value="ANK"/>
    <property type="match status" value="7"/>
</dbReference>
<feature type="transmembrane region" description="Helical" evidence="8">
    <location>
        <begin position="419"/>
        <end position="443"/>
    </location>
</feature>
<dbReference type="InterPro" id="IPR036770">
    <property type="entry name" value="Ankyrin_rpt-contain_sf"/>
</dbReference>
<dbReference type="PANTHER" id="PTHR24186:SF54">
    <property type="entry name" value="PGG DOMAIN-CONTAINING PROTEIN"/>
    <property type="match status" value="1"/>
</dbReference>
<keyword evidence="5 7" id="KW-0040">ANK repeat</keyword>
<feature type="domain" description="PGG" evidence="9">
    <location>
        <begin position="377"/>
        <end position="481"/>
    </location>
</feature>